<accession>A0A0E9S3Z2</accession>
<name>A0A0E9S3Z2_ANGAN</name>
<protein>
    <submittedName>
        <fullName evidence="1">Uncharacterized protein</fullName>
    </submittedName>
</protein>
<sequence length="34" mass="3486">MTYNLDSALAPTAISVLQELNLGPNTSGEAIPAI</sequence>
<organism evidence="1">
    <name type="scientific">Anguilla anguilla</name>
    <name type="common">European freshwater eel</name>
    <name type="synonym">Muraena anguilla</name>
    <dbReference type="NCBI Taxonomy" id="7936"/>
    <lineage>
        <taxon>Eukaryota</taxon>
        <taxon>Metazoa</taxon>
        <taxon>Chordata</taxon>
        <taxon>Craniata</taxon>
        <taxon>Vertebrata</taxon>
        <taxon>Euteleostomi</taxon>
        <taxon>Actinopterygii</taxon>
        <taxon>Neopterygii</taxon>
        <taxon>Teleostei</taxon>
        <taxon>Anguilliformes</taxon>
        <taxon>Anguillidae</taxon>
        <taxon>Anguilla</taxon>
    </lineage>
</organism>
<evidence type="ECO:0000313" key="1">
    <source>
        <dbReference type="EMBL" id="JAH35927.1"/>
    </source>
</evidence>
<reference evidence="1" key="1">
    <citation type="submission" date="2014-11" db="EMBL/GenBank/DDBJ databases">
        <authorList>
            <person name="Amaro Gonzalez C."/>
        </authorList>
    </citation>
    <scope>NUCLEOTIDE SEQUENCE</scope>
</reference>
<proteinExistence type="predicted"/>
<dbReference type="AlphaFoldDB" id="A0A0E9S3Z2"/>
<reference evidence="1" key="2">
    <citation type="journal article" date="2015" name="Fish Shellfish Immunol.">
        <title>Early steps in the European eel (Anguilla anguilla)-Vibrio vulnificus interaction in the gills: Role of the RtxA13 toxin.</title>
        <authorList>
            <person name="Callol A."/>
            <person name="Pajuelo D."/>
            <person name="Ebbesson L."/>
            <person name="Teles M."/>
            <person name="MacKenzie S."/>
            <person name="Amaro C."/>
        </authorList>
    </citation>
    <scope>NUCLEOTIDE SEQUENCE</scope>
</reference>
<dbReference type="EMBL" id="GBXM01072650">
    <property type="protein sequence ID" value="JAH35927.1"/>
    <property type="molecule type" value="Transcribed_RNA"/>
</dbReference>